<evidence type="ECO:0000313" key="4">
    <source>
        <dbReference type="Proteomes" id="UP001596494"/>
    </source>
</evidence>
<keyword evidence="1" id="KW-0129">CBS domain</keyword>
<dbReference type="RefSeq" id="WP_289216071.1">
    <property type="nucleotide sequence ID" value="NZ_JAPVRC010000005.1"/>
</dbReference>
<dbReference type="Gene3D" id="3.10.580.10">
    <property type="entry name" value="CBS-domain"/>
    <property type="match status" value="1"/>
</dbReference>
<evidence type="ECO:0000259" key="2">
    <source>
        <dbReference type="PROSITE" id="PS51371"/>
    </source>
</evidence>
<dbReference type="EMBL" id="JBHTBY010000001">
    <property type="protein sequence ID" value="MFC7319302.1"/>
    <property type="molecule type" value="Genomic_DNA"/>
</dbReference>
<sequence>MSELVKRFEMAFNQIHQTLKEMNGYPKNDNFVELLQRSRDRSIIKEHFDALRQYAKLRNAIVHERVRDGYYIASPHEEVVEELEKIKQTLDQPPLALDIASRPVMFFYADSELLDVMKEFREHRVSQFPIYEGPKGMFLGLLTDTAIVRWMSHNVVDGSVSMAGVTVNDLLEEESMHEAVFLPEDESVFEVEDVYERSHANGHKLKAVLITESGSRDESPLGIVTAWDLIKVDAGVSADE</sequence>
<reference evidence="4" key="1">
    <citation type="journal article" date="2019" name="Int. J. Syst. Evol. Microbiol.">
        <title>The Global Catalogue of Microorganisms (GCM) 10K type strain sequencing project: providing services to taxonomists for standard genome sequencing and annotation.</title>
        <authorList>
            <consortium name="The Broad Institute Genomics Platform"/>
            <consortium name="The Broad Institute Genome Sequencing Center for Infectious Disease"/>
            <person name="Wu L."/>
            <person name="Ma J."/>
        </authorList>
    </citation>
    <scope>NUCLEOTIDE SEQUENCE [LARGE SCALE GENOMIC DNA]</scope>
    <source>
        <strain evidence="4">CCUG 73951</strain>
    </source>
</reference>
<dbReference type="SMART" id="SM00116">
    <property type="entry name" value="CBS"/>
    <property type="match status" value="2"/>
</dbReference>
<organism evidence="3 4">
    <name type="scientific">Halobacillus campisalis</name>
    <dbReference type="NCBI Taxonomy" id="435909"/>
    <lineage>
        <taxon>Bacteria</taxon>
        <taxon>Bacillati</taxon>
        <taxon>Bacillota</taxon>
        <taxon>Bacilli</taxon>
        <taxon>Bacillales</taxon>
        <taxon>Bacillaceae</taxon>
        <taxon>Halobacillus</taxon>
    </lineage>
</organism>
<feature type="domain" description="CBS" evidence="2">
    <location>
        <begin position="100"/>
        <end position="158"/>
    </location>
</feature>
<evidence type="ECO:0000313" key="3">
    <source>
        <dbReference type="EMBL" id="MFC7319302.1"/>
    </source>
</evidence>
<comment type="caution">
    <text evidence="3">The sequence shown here is derived from an EMBL/GenBank/DDBJ whole genome shotgun (WGS) entry which is preliminary data.</text>
</comment>
<keyword evidence="4" id="KW-1185">Reference proteome</keyword>
<dbReference type="SUPFAM" id="SSF54631">
    <property type="entry name" value="CBS-domain pair"/>
    <property type="match status" value="1"/>
</dbReference>
<dbReference type="PROSITE" id="PS51371">
    <property type="entry name" value="CBS"/>
    <property type="match status" value="2"/>
</dbReference>
<gene>
    <name evidence="3" type="ORF">ACFQMN_00210</name>
</gene>
<dbReference type="Proteomes" id="UP001596494">
    <property type="component" value="Unassembled WGS sequence"/>
</dbReference>
<feature type="domain" description="CBS" evidence="2">
    <location>
        <begin position="175"/>
        <end position="240"/>
    </location>
</feature>
<evidence type="ECO:0000256" key="1">
    <source>
        <dbReference type="PROSITE-ProRule" id="PRU00703"/>
    </source>
</evidence>
<proteinExistence type="predicted"/>
<dbReference type="InterPro" id="IPR000644">
    <property type="entry name" value="CBS_dom"/>
</dbReference>
<accession>A0ABW2JYY7</accession>
<protein>
    <submittedName>
        <fullName evidence="3">CBS domain-containing protein</fullName>
    </submittedName>
</protein>
<dbReference type="InterPro" id="IPR046342">
    <property type="entry name" value="CBS_dom_sf"/>
</dbReference>
<name>A0ABW2JYY7_9BACI</name>
<dbReference type="Pfam" id="PF00571">
    <property type="entry name" value="CBS"/>
    <property type="match status" value="2"/>
</dbReference>